<sequence length="77" mass="8217">MIIGLTKSLAFALAANIRVNAIALAIVKTAMMDKIPETILAHYHKQELLPSGIEADAISDAVLFLATYLSKNMTGST</sequence>
<keyword evidence="3" id="KW-1185">Reference proteome</keyword>
<evidence type="ECO:0000313" key="1">
    <source>
        <dbReference type="EMBL" id="KRG20483.1"/>
    </source>
</evidence>
<evidence type="ECO:0000313" key="3">
    <source>
        <dbReference type="Proteomes" id="UP000051497"/>
    </source>
</evidence>
<gene>
    <name evidence="2" type="ORF">HT99x_012345</name>
    <name evidence="1" type="ORF">HT99x_02412</name>
</gene>
<comment type="caution">
    <text evidence="1">The sequence shown here is derived from an EMBL/GenBank/DDBJ whole genome shotgun (WGS) entry which is preliminary data.</text>
</comment>
<organism evidence="1">
    <name type="scientific">Candidatus Berkiella aquae</name>
    <dbReference type="NCBI Taxonomy" id="295108"/>
    <lineage>
        <taxon>Bacteria</taxon>
        <taxon>Pseudomonadati</taxon>
        <taxon>Pseudomonadota</taxon>
        <taxon>Gammaproteobacteria</taxon>
        <taxon>Candidatus Berkiellales</taxon>
        <taxon>Candidatus Berkiellaceae</taxon>
        <taxon>Candidatus Berkiella</taxon>
    </lineage>
</organism>
<dbReference type="InterPro" id="IPR036291">
    <property type="entry name" value="NAD(P)-bd_dom_sf"/>
</dbReference>
<dbReference type="Pfam" id="PF13561">
    <property type="entry name" value="adh_short_C2"/>
    <property type="match status" value="1"/>
</dbReference>
<reference evidence="2" key="2">
    <citation type="journal article" date="2016" name="Genome Announc.">
        <title>Draft Genome Sequences of Two Novel Amoeba-Resistant Intranuclear Bacteria, 'Candidatus Berkiella cookevillensis' and 'Candidatus Berkiella aquae'.</title>
        <authorList>
            <person name="Mehari Y.T."/>
            <person name="Arivett B.A."/>
            <person name="Farone A.L."/>
            <person name="Gunderson J.H."/>
            <person name="Farone M.B."/>
        </authorList>
    </citation>
    <scope>NUCLEOTIDE SEQUENCE</scope>
    <source>
        <strain evidence="2">HT99</strain>
    </source>
</reference>
<dbReference type="AlphaFoldDB" id="A0A0Q9YWJ0"/>
<dbReference type="EMBL" id="LKAJ01000011">
    <property type="protein sequence ID" value="KRG20483.1"/>
    <property type="molecule type" value="Genomic_DNA"/>
</dbReference>
<reference evidence="1" key="1">
    <citation type="submission" date="2015-09" db="EMBL/GenBank/DDBJ databases">
        <title>Draft Genome Sequences of Two Novel Amoeba-resistant Intranuclear Bacteria, Candidatus Berkiella cookevillensis and Candidatus Berkiella aquae.</title>
        <authorList>
            <person name="Mehari Y.T."/>
            <person name="Arivett B.A."/>
            <person name="Farone A.L."/>
            <person name="Gunderson J.H."/>
            <person name="Farone M.B."/>
        </authorList>
    </citation>
    <scope>NUCLEOTIDE SEQUENCE [LARGE SCALE GENOMIC DNA]</scope>
    <source>
        <strain evidence="1">HT99</strain>
    </source>
</reference>
<dbReference type="SUPFAM" id="SSF51735">
    <property type="entry name" value="NAD(P)-binding Rossmann-fold domains"/>
    <property type="match status" value="1"/>
</dbReference>
<dbReference type="STRING" id="295108.HT99x_02412"/>
<dbReference type="Gene3D" id="3.40.50.720">
    <property type="entry name" value="NAD(P)-binding Rossmann-like Domain"/>
    <property type="match status" value="1"/>
</dbReference>
<name>A0A0Q9YWJ0_9GAMM</name>
<reference evidence="2" key="3">
    <citation type="submission" date="2021-06" db="EMBL/GenBank/DDBJ databases">
        <title>Genomic Description and Analysis of Intracellular Bacteria, Candidatus Berkiella cookevillensis and Candidatus Berkiella aquae.</title>
        <authorList>
            <person name="Kidane D.T."/>
            <person name="Mehari Y.T."/>
            <person name="Rice F.C."/>
            <person name="Arivett B.A."/>
            <person name="Farone A.L."/>
            <person name="Berk S.G."/>
            <person name="Farone M.B."/>
        </authorList>
    </citation>
    <scope>NUCLEOTIDE SEQUENCE</scope>
    <source>
        <strain evidence="2">HT99</strain>
    </source>
</reference>
<dbReference type="Proteomes" id="UP000051497">
    <property type="component" value="Unassembled WGS sequence"/>
</dbReference>
<proteinExistence type="predicted"/>
<dbReference type="InterPro" id="IPR002347">
    <property type="entry name" value="SDR_fam"/>
</dbReference>
<protein>
    <submittedName>
        <fullName evidence="1">3-ketoacyl-(Acyl-carrier-protein) reductase</fullName>
    </submittedName>
    <submittedName>
        <fullName evidence="2">SDR family oxidoreductase</fullName>
    </submittedName>
</protein>
<dbReference type="EMBL" id="LKAJ02000001">
    <property type="protein sequence ID" value="MCS5712224.1"/>
    <property type="molecule type" value="Genomic_DNA"/>
</dbReference>
<evidence type="ECO:0000313" key="2">
    <source>
        <dbReference type="EMBL" id="MCS5712224.1"/>
    </source>
</evidence>
<accession>A0A0Q9YWJ0</accession>